<gene>
    <name evidence="9" type="primary">cobD</name>
    <name evidence="10" type="ORF">V6E02_11620</name>
</gene>
<dbReference type="InterPro" id="IPR004485">
    <property type="entry name" value="Cobalamin_biosynth_CobD/CbiB"/>
</dbReference>
<keyword evidence="4 9" id="KW-1003">Cell membrane</keyword>
<feature type="transmembrane region" description="Helical" evidence="9">
    <location>
        <begin position="149"/>
        <end position="170"/>
    </location>
</feature>
<dbReference type="Proteomes" id="UP001482231">
    <property type="component" value="Unassembled WGS sequence"/>
</dbReference>
<evidence type="ECO:0000256" key="4">
    <source>
        <dbReference type="ARBA" id="ARBA00022475"/>
    </source>
</evidence>
<comment type="pathway">
    <text evidence="2 9">Cofactor biosynthesis; adenosylcobalamin biosynthesis.</text>
</comment>
<evidence type="ECO:0000256" key="9">
    <source>
        <dbReference type="HAMAP-Rule" id="MF_00024"/>
    </source>
</evidence>
<comment type="function">
    <text evidence="9">Converts cobyric acid to cobinamide by the addition of aminopropanol on the F carboxylic group.</text>
</comment>
<evidence type="ECO:0000256" key="7">
    <source>
        <dbReference type="ARBA" id="ARBA00022989"/>
    </source>
</evidence>
<dbReference type="PANTHER" id="PTHR34308">
    <property type="entry name" value="COBALAMIN BIOSYNTHESIS PROTEIN CBIB"/>
    <property type="match status" value="1"/>
</dbReference>
<dbReference type="NCBIfam" id="NF005792">
    <property type="entry name" value="PRK07630.1"/>
    <property type="match status" value="1"/>
</dbReference>
<feature type="transmembrane region" description="Helical" evidence="9">
    <location>
        <begin position="284"/>
        <end position="306"/>
    </location>
</feature>
<keyword evidence="6 9" id="KW-0812">Transmembrane</keyword>
<comment type="similarity">
    <text evidence="3 9">Belongs to the CobD/CbiB family.</text>
</comment>
<comment type="caution">
    <text evidence="10">The sequence shown here is derived from an EMBL/GenBank/DDBJ whole genome shotgun (WGS) entry which is preliminary data.</text>
</comment>
<reference evidence="10 11" key="1">
    <citation type="submission" date="2024-02" db="EMBL/GenBank/DDBJ databases">
        <title>New thermophilic sulfur-oxidizing bacteria from a hot springs of the Uzon caldera (Kamchatka, Russia).</title>
        <authorList>
            <person name="Dukat A.M."/>
            <person name="Elcheninov A.G."/>
            <person name="Frolov E.N."/>
        </authorList>
    </citation>
    <scope>NUCLEOTIDE SEQUENCE [LARGE SCALE GENOMIC DNA]</scope>
    <source>
        <strain evidence="10 11">AK1</strain>
    </source>
</reference>
<evidence type="ECO:0000256" key="8">
    <source>
        <dbReference type="ARBA" id="ARBA00023136"/>
    </source>
</evidence>
<proteinExistence type="inferred from homology"/>
<evidence type="ECO:0000313" key="10">
    <source>
        <dbReference type="EMBL" id="MEO1767859.1"/>
    </source>
</evidence>
<evidence type="ECO:0000256" key="5">
    <source>
        <dbReference type="ARBA" id="ARBA00022573"/>
    </source>
</evidence>
<dbReference type="HAMAP" id="MF_00024">
    <property type="entry name" value="CobD_CbiB"/>
    <property type="match status" value="1"/>
</dbReference>
<feature type="transmembrane region" description="Helical" evidence="9">
    <location>
        <begin position="46"/>
        <end position="65"/>
    </location>
</feature>
<evidence type="ECO:0000256" key="6">
    <source>
        <dbReference type="ARBA" id="ARBA00022692"/>
    </source>
</evidence>
<evidence type="ECO:0000313" key="11">
    <source>
        <dbReference type="Proteomes" id="UP001482231"/>
    </source>
</evidence>
<keyword evidence="11" id="KW-1185">Reference proteome</keyword>
<evidence type="ECO:0000256" key="2">
    <source>
        <dbReference type="ARBA" id="ARBA00004953"/>
    </source>
</evidence>
<protein>
    <recommendedName>
        <fullName evidence="9">Cobalamin biosynthesis protein CobD</fullName>
    </recommendedName>
</protein>
<dbReference type="Pfam" id="PF03186">
    <property type="entry name" value="CobD_Cbib"/>
    <property type="match status" value="1"/>
</dbReference>
<evidence type="ECO:0000256" key="3">
    <source>
        <dbReference type="ARBA" id="ARBA00006263"/>
    </source>
</evidence>
<dbReference type="RefSeq" id="WP_347308969.1">
    <property type="nucleotide sequence ID" value="NZ_JBAJEX010000011.1"/>
</dbReference>
<dbReference type="PANTHER" id="PTHR34308:SF1">
    <property type="entry name" value="COBALAMIN BIOSYNTHESIS PROTEIN CBIB"/>
    <property type="match status" value="1"/>
</dbReference>
<keyword evidence="7 9" id="KW-1133">Transmembrane helix</keyword>
<evidence type="ECO:0000256" key="1">
    <source>
        <dbReference type="ARBA" id="ARBA00004651"/>
    </source>
</evidence>
<organism evidence="10 11">
    <name type="scientific">Thiobacter aerophilum</name>
    <dbReference type="NCBI Taxonomy" id="3121275"/>
    <lineage>
        <taxon>Bacteria</taxon>
        <taxon>Pseudomonadati</taxon>
        <taxon>Pseudomonadota</taxon>
        <taxon>Betaproteobacteria</taxon>
        <taxon>Burkholderiales</taxon>
        <taxon>Thiobacteraceae</taxon>
        <taxon>Thiobacter</taxon>
    </lineage>
</organism>
<keyword evidence="5 9" id="KW-0169">Cobalamin biosynthesis</keyword>
<keyword evidence="8 9" id="KW-0472">Membrane</keyword>
<comment type="caution">
    <text evidence="9">Lacks conserved residue(s) required for the propagation of feature annotation.</text>
</comment>
<comment type="subcellular location">
    <subcellularLocation>
        <location evidence="1 9">Cell membrane</location>
        <topology evidence="1 9">Multi-pass membrane protein</topology>
    </subcellularLocation>
</comment>
<dbReference type="EMBL" id="JBAJEX010000011">
    <property type="protein sequence ID" value="MEO1767859.1"/>
    <property type="molecule type" value="Genomic_DNA"/>
</dbReference>
<feature type="transmembrane region" description="Helical" evidence="9">
    <location>
        <begin position="71"/>
        <end position="91"/>
    </location>
</feature>
<sequence length="307" mass="33987">MAFLSLVAVILLEHFQPLRHRLQIYVQFARYANFLERQLNGGRYRYGMLAWALAVLPPVFLVAAAHQLAAGAGTLLVVAVDVAVLYVTLGIRHFTDTAARIAEKLRAGEIEAARHELSQWHGTATEGLDANALARLTIEQLLSCAHRQFFGVAFWFVLLGPAGAVLYRLAHVLYQKWGVLDVQEFGRFGLFAQDAFRWLDWLPARLIALSFAVMGNFEDAIYCWREQAAVWAQRLQGMVLAAGAGALGVRLGEPLEYPGRVEVRPELGVGASADPEHVDSAVGLIWRTVVLWLAVLLLWTLAGYAAR</sequence>
<accession>A0ABV0EKA8</accession>
<name>A0ABV0EKA8_9BURK</name>